<proteinExistence type="inferred from homology"/>
<evidence type="ECO:0000256" key="6">
    <source>
        <dbReference type="RuleBase" id="RU003983"/>
    </source>
</evidence>
<dbReference type="GO" id="GO:0004222">
    <property type="term" value="F:metalloendopeptidase activity"/>
    <property type="evidence" value="ECO:0007669"/>
    <property type="project" value="InterPro"/>
</dbReference>
<protein>
    <submittedName>
        <fullName evidence="9">Peptidase M48-like protein</fullName>
    </submittedName>
</protein>
<evidence type="ECO:0000256" key="2">
    <source>
        <dbReference type="ARBA" id="ARBA00022723"/>
    </source>
</evidence>
<dbReference type="InterPro" id="IPR001915">
    <property type="entry name" value="Peptidase_M48"/>
</dbReference>
<dbReference type="CDD" id="cd07324">
    <property type="entry name" value="M48C_Oma1-like"/>
    <property type="match status" value="1"/>
</dbReference>
<keyword evidence="1 6" id="KW-0645">Protease</keyword>
<evidence type="ECO:0000313" key="9">
    <source>
        <dbReference type="EMBL" id="PPB80635.1"/>
    </source>
</evidence>
<evidence type="ECO:0000313" key="10">
    <source>
        <dbReference type="Proteomes" id="UP000239736"/>
    </source>
</evidence>
<dbReference type="GO" id="GO:0051603">
    <property type="term" value="P:proteolysis involved in protein catabolic process"/>
    <property type="evidence" value="ECO:0007669"/>
    <property type="project" value="TreeGrafter"/>
</dbReference>
<dbReference type="AlphaFoldDB" id="A0A2S5JH65"/>
<accession>A0A2S5JH65</accession>
<reference evidence="9 10" key="1">
    <citation type="submission" date="2018-01" db="EMBL/GenBank/DDBJ databases">
        <title>Genomic Encyclopedia of Archaeal and Bacterial Type Strains, Phase II (KMG-II): from individual species to whole genera.</title>
        <authorList>
            <person name="Goeker M."/>
        </authorList>
    </citation>
    <scope>NUCLEOTIDE SEQUENCE [LARGE SCALE GENOMIC DNA]</scope>
    <source>
        <strain evidence="9 10">DSM 12048</strain>
    </source>
</reference>
<dbReference type="Gene3D" id="3.30.2010.10">
    <property type="entry name" value="Metalloproteases ('zincins'), catalytic domain"/>
    <property type="match status" value="1"/>
</dbReference>
<keyword evidence="2" id="KW-0479">Metal-binding</keyword>
<dbReference type="GO" id="GO:0016020">
    <property type="term" value="C:membrane"/>
    <property type="evidence" value="ECO:0007669"/>
    <property type="project" value="TreeGrafter"/>
</dbReference>
<evidence type="ECO:0000256" key="7">
    <source>
        <dbReference type="SAM" id="SignalP"/>
    </source>
</evidence>
<evidence type="ECO:0000256" key="3">
    <source>
        <dbReference type="ARBA" id="ARBA00022801"/>
    </source>
</evidence>
<comment type="similarity">
    <text evidence="6">Belongs to the peptidase M48 family.</text>
</comment>
<evidence type="ECO:0000256" key="5">
    <source>
        <dbReference type="ARBA" id="ARBA00023049"/>
    </source>
</evidence>
<keyword evidence="3 6" id="KW-0378">Hydrolase</keyword>
<dbReference type="PANTHER" id="PTHR22726:SF1">
    <property type="entry name" value="METALLOENDOPEPTIDASE OMA1, MITOCHONDRIAL"/>
    <property type="match status" value="1"/>
</dbReference>
<organism evidence="9 10">
    <name type="scientific">Albidovulum inexpectatum</name>
    <dbReference type="NCBI Taxonomy" id="196587"/>
    <lineage>
        <taxon>Bacteria</taxon>
        <taxon>Pseudomonadati</taxon>
        <taxon>Pseudomonadota</taxon>
        <taxon>Alphaproteobacteria</taxon>
        <taxon>Rhodobacterales</taxon>
        <taxon>Paracoccaceae</taxon>
        <taxon>Albidovulum</taxon>
    </lineage>
</organism>
<keyword evidence="7" id="KW-0732">Signal</keyword>
<comment type="caution">
    <text evidence="9">The sequence shown here is derived from an EMBL/GenBank/DDBJ whole genome shotgun (WGS) entry which is preliminary data.</text>
</comment>
<evidence type="ECO:0000256" key="1">
    <source>
        <dbReference type="ARBA" id="ARBA00022670"/>
    </source>
</evidence>
<dbReference type="EMBL" id="PRDS01000005">
    <property type="protein sequence ID" value="PPB80635.1"/>
    <property type="molecule type" value="Genomic_DNA"/>
</dbReference>
<dbReference type="InterPro" id="IPR051156">
    <property type="entry name" value="Mito/Outer_Membr_Metalloprot"/>
</dbReference>
<comment type="cofactor">
    <cofactor evidence="6">
        <name>Zn(2+)</name>
        <dbReference type="ChEBI" id="CHEBI:29105"/>
    </cofactor>
    <text evidence="6">Binds 1 zinc ion per subunit.</text>
</comment>
<dbReference type="GO" id="GO:0046872">
    <property type="term" value="F:metal ion binding"/>
    <property type="evidence" value="ECO:0007669"/>
    <property type="project" value="UniProtKB-KW"/>
</dbReference>
<keyword evidence="10" id="KW-1185">Reference proteome</keyword>
<sequence length="240" mass="25117">MVLRPGVLGAMLMLAGCVATSPAAPPAVAPAADAGWTPEIAARSFADVVARMEPVIENECLAAMTVVNCDFLIVVDARPGLAPNAYQTLDRFGRPVISFTIGLIAEARNADELAFVMGHEAAHHIAGHIPRQQREAMTGALVLGGLTALTGGDDNAVRTAQRIGGTIAARRYAKAYELEADALGTVLTWKAGFDPERGAAFFTRIPDPGDAFLGTHPPNAARIQTVRRVVDALRNGAGQG</sequence>
<dbReference type="OrthoDB" id="7338723at2"/>
<keyword evidence="5 6" id="KW-0482">Metalloprotease</keyword>
<keyword evidence="4 6" id="KW-0862">Zinc</keyword>
<dbReference type="PROSITE" id="PS51257">
    <property type="entry name" value="PROKAR_LIPOPROTEIN"/>
    <property type="match status" value="1"/>
</dbReference>
<feature type="chain" id="PRO_5015754209" evidence="7">
    <location>
        <begin position="24"/>
        <end position="240"/>
    </location>
</feature>
<dbReference type="PANTHER" id="PTHR22726">
    <property type="entry name" value="METALLOENDOPEPTIDASE OMA1"/>
    <property type="match status" value="1"/>
</dbReference>
<feature type="domain" description="Peptidase M48" evidence="8">
    <location>
        <begin position="82"/>
        <end position="228"/>
    </location>
</feature>
<evidence type="ECO:0000259" key="8">
    <source>
        <dbReference type="Pfam" id="PF01435"/>
    </source>
</evidence>
<gene>
    <name evidence="9" type="ORF">LV82_01984</name>
</gene>
<dbReference type="RefSeq" id="WP_104071204.1">
    <property type="nucleotide sequence ID" value="NZ_PRDS01000005.1"/>
</dbReference>
<feature type="signal peptide" evidence="7">
    <location>
        <begin position="1"/>
        <end position="23"/>
    </location>
</feature>
<dbReference type="Proteomes" id="UP000239736">
    <property type="component" value="Unassembled WGS sequence"/>
</dbReference>
<dbReference type="Pfam" id="PF01435">
    <property type="entry name" value="Peptidase_M48"/>
    <property type="match status" value="1"/>
</dbReference>
<evidence type="ECO:0000256" key="4">
    <source>
        <dbReference type="ARBA" id="ARBA00022833"/>
    </source>
</evidence>
<name>A0A2S5JH65_9RHOB</name>